<dbReference type="RefSeq" id="WP_377816916.1">
    <property type="nucleotide sequence ID" value="NZ_JBHRSJ010000035.1"/>
</dbReference>
<dbReference type="EMBL" id="JBHRSJ010000035">
    <property type="protein sequence ID" value="MFC2974659.1"/>
    <property type="molecule type" value="Genomic_DNA"/>
</dbReference>
<name>A0ABV7AYK8_9GAMM</name>
<protein>
    <submittedName>
        <fullName evidence="1">Uncharacterized protein</fullName>
    </submittedName>
</protein>
<sequence>MTAPTFDLTITKGKTLAQSFGYHDEQLVYRDITAMPSKAPVRLTVTGHGVPDNWAVRIERTRAPAELNTPEGEYWTPLVVDADTLEFDQLDMVGARAFAPPGVLVYPRPADLEGWKARMQIRDRIGGAVLLSFSSDPADQADGTIEVDVANSAFVIGLDAGQTAAIAWSSGTYDLEAIRPDGAVVAVIGPSRVVIAPEVTVWA</sequence>
<comment type="caution">
    <text evidence="1">The sequence shown here is derived from an EMBL/GenBank/DDBJ whole genome shotgun (WGS) entry which is preliminary data.</text>
</comment>
<keyword evidence="2" id="KW-1185">Reference proteome</keyword>
<evidence type="ECO:0000313" key="2">
    <source>
        <dbReference type="Proteomes" id="UP001595457"/>
    </source>
</evidence>
<accession>A0ABV7AYK8</accession>
<gene>
    <name evidence="1" type="ORF">ACFOJE_20925</name>
</gene>
<evidence type="ECO:0000313" key="1">
    <source>
        <dbReference type="EMBL" id="MFC2974659.1"/>
    </source>
</evidence>
<dbReference type="Proteomes" id="UP001595457">
    <property type="component" value="Unassembled WGS sequence"/>
</dbReference>
<reference evidence="2" key="1">
    <citation type="journal article" date="2019" name="Int. J. Syst. Evol. Microbiol.">
        <title>The Global Catalogue of Microorganisms (GCM) 10K type strain sequencing project: providing services to taxonomists for standard genome sequencing and annotation.</title>
        <authorList>
            <consortium name="The Broad Institute Genomics Platform"/>
            <consortium name="The Broad Institute Genome Sequencing Center for Infectious Disease"/>
            <person name="Wu L."/>
            <person name="Ma J."/>
        </authorList>
    </citation>
    <scope>NUCLEOTIDE SEQUENCE [LARGE SCALE GENOMIC DNA]</scope>
    <source>
        <strain evidence="2">KCTC 62195</strain>
    </source>
</reference>
<organism evidence="1 2">
    <name type="scientific">Azotobacter bryophylli</name>
    <dbReference type="NCBI Taxonomy" id="1986537"/>
    <lineage>
        <taxon>Bacteria</taxon>
        <taxon>Pseudomonadati</taxon>
        <taxon>Pseudomonadota</taxon>
        <taxon>Gammaproteobacteria</taxon>
        <taxon>Pseudomonadales</taxon>
        <taxon>Pseudomonadaceae</taxon>
        <taxon>Azotobacter</taxon>
    </lineage>
</organism>
<proteinExistence type="predicted"/>